<dbReference type="eggNOG" id="COG1132">
    <property type="taxonomic scope" value="Bacteria"/>
</dbReference>
<evidence type="ECO:0000256" key="5">
    <source>
        <dbReference type="ARBA" id="ARBA00022741"/>
    </source>
</evidence>
<comment type="caution">
    <text evidence="12">The sequence shown here is derived from an EMBL/GenBank/DDBJ whole genome shotgun (WGS) entry which is preliminary data.</text>
</comment>
<dbReference type="InterPro" id="IPR011527">
    <property type="entry name" value="ABC1_TM_dom"/>
</dbReference>
<organism evidence="12 13">
    <name type="scientific">Furfurilactobacillus rossiae DSM 15814</name>
    <dbReference type="NCBI Taxonomy" id="1114972"/>
    <lineage>
        <taxon>Bacteria</taxon>
        <taxon>Bacillati</taxon>
        <taxon>Bacillota</taxon>
        <taxon>Bacilli</taxon>
        <taxon>Lactobacillales</taxon>
        <taxon>Lactobacillaceae</taxon>
        <taxon>Furfurilactobacillus</taxon>
    </lineage>
</organism>
<feature type="transmembrane region" description="Helical" evidence="9">
    <location>
        <begin position="51"/>
        <end position="75"/>
    </location>
</feature>
<keyword evidence="6 12" id="KW-0067">ATP-binding</keyword>
<evidence type="ECO:0000256" key="1">
    <source>
        <dbReference type="ARBA" id="ARBA00004651"/>
    </source>
</evidence>
<evidence type="ECO:0000259" key="10">
    <source>
        <dbReference type="PROSITE" id="PS50893"/>
    </source>
</evidence>
<dbReference type="Gene3D" id="1.20.1560.10">
    <property type="entry name" value="ABC transporter type 1, transmembrane domain"/>
    <property type="match status" value="1"/>
</dbReference>
<dbReference type="RefSeq" id="WP_017260848.1">
    <property type="nucleotide sequence ID" value="NZ_AUAW01000009.1"/>
</dbReference>
<dbReference type="GO" id="GO:0016887">
    <property type="term" value="F:ATP hydrolysis activity"/>
    <property type="evidence" value="ECO:0007669"/>
    <property type="project" value="InterPro"/>
</dbReference>
<dbReference type="SUPFAM" id="SSF52540">
    <property type="entry name" value="P-loop containing nucleoside triphosphate hydrolases"/>
    <property type="match status" value="1"/>
</dbReference>
<dbReference type="Pfam" id="PF00664">
    <property type="entry name" value="ABC_membrane"/>
    <property type="match status" value="1"/>
</dbReference>
<evidence type="ECO:0000256" key="8">
    <source>
        <dbReference type="ARBA" id="ARBA00023136"/>
    </source>
</evidence>
<dbReference type="Gene3D" id="3.40.50.300">
    <property type="entry name" value="P-loop containing nucleotide triphosphate hydrolases"/>
    <property type="match status" value="1"/>
</dbReference>
<dbReference type="PATRIC" id="fig|1114972.6.peg.2721"/>
<evidence type="ECO:0000259" key="11">
    <source>
        <dbReference type="PROSITE" id="PS50929"/>
    </source>
</evidence>
<dbReference type="InterPro" id="IPR036640">
    <property type="entry name" value="ABC1_TM_sf"/>
</dbReference>
<feature type="transmembrane region" description="Helical" evidence="9">
    <location>
        <begin position="154"/>
        <end position="173"/>
    </location>
</feature>
<feature type="domain" description="ABC transporter" evidence="10">
    <location>
        <begin position="330"/>
        <end position="565"/>
    </location>
</feature>
<dbReference type="GO" id="GO:0005524">
    <property type="term" value="F:ATP binding"/>
    <property type="evidence" value="ECO:0007669"/>
    <property type="project" value="UniProtKB-KW"/>
</dbReference>
<evidence type="ECO:0000313" key="13">
    <source>
        <dbReference type="Proteomes" id="UP000051999"/>
    </source>
</evidence>
<gene>
    <name evidence="12" type="ORF">FD35_GL002655</name>
</gene>
<dbReference type="AlphaFoldDB" id="A0A0R1RD32"/>
<dbReference type="OrthoDB" id="9770415at2"/>
<dbReference type="FunFam" id="3.40.50.300:FF:000221">
    <property type="entry name" value="Multidrug ABC transporter ATP-binding protein"/>
    <property type="match status" value="1"/>
</dbReference>
<feature type="transmembrane region" description="Helical" evidence="9">
    <location>
        <begin position="12"/>
        <end position="31"/>
    </location>
</feature>
<keyword evidence="4 9" id="KW-0812">Transmembrane</keyword>
<dbReference type="InterPro" id="IPR003593">
    <property type="entry name" value="AAA+_ATPase"/>
</dbReference>
<protein>
    <submittedName>
        <fullName evidence="12">ABC transporter ATP-binding permease protein</fullName>
    </submittedName>
</protein>
<keyword evidence="3" id="KW-1003">Cell membrane</keyword>
<evidence type="ECO:0000256" key="7">
    <source>
        <dbReference type="ARBA" id="ARBA00022989"/>
    </source>
</evidence>
<dbReference type="InterPro" id="IPR039421">
    <property type="entry name" value="Type_1_exporter"/>
</dbReference>
<feature type="transmembrane region" description="Helical" evidence="9">
    <location>
        <begin position="268"/>
        <end position="294"/>
    </location>
</feature>
<dbReference type="GO" id="GO:0005886">
    <property type="term" value="C:plasma membrane"/>
    <property type="evidence" value="ECO:0007669"/>
    <property type="project" value="UniProtKB-SubCell"/>
</dbReference>
<dbReference type="PROSITE" id="PS50929">
    <property type="entry name" value="ABC_TM1F"/>
    <property type="match status" value="1"/>
</dbReference>
<dbReference type="SMART" id="SM00382">
    <property type="entry name" value="AAA"/>
    <property type="match status" value="1"/>
</dbReference>
<feature type="transmembrane region" description="Helical" evidence="9">
    <location>
        <begin position="231"/>
        <end position="256"/>
    </location>
</feature>
<evidence type="ECO:0000313" key="12">
    <source>
        <dbReference type="EMBL" id="KRL54318.1"/>
    </source>
</evidence>
<dbReference type="SUPFAM" id="SSF90123">
    <property type="entry name" value="ABC transporter transmembrane region"/>
    <property type="match status" value="1"/>
</dbReference>
<dbReference type="InterPro" id="IPR027417">
    <property type="entry name" value="P-loop_NTPase"/>
</dbReference>
<evidence type="ECO:0000256" key="9">
    <source>
        <dbReference type="SAM" id="Phobius"/>
    </source>
</evidence>
<keyword evidence="13" id="KW-1185">Reference proteome</keyword>
<dbReference type="STRING" id="1114972.FD35_GL002655"/>
<dbReference type="PANTHER" id="PTHR43394">
    <property type="entry name" value="ATP-DEPENDENT PERMEASE MDL1, MITOCHONDRIAL"/>
    <property type="match status" value="1"/>
</dbReference>
<keyword evidence="5" id="KW-0547">Nucleotide-binding</keyword>
<feature type="domain" description="ABC transmembrane type-1" evidence="11">
    <location>
        <begin position="16"/>
        <end position="297"/>
    </location>
</feature>
<dbReference type="EMBL" id="AZFF01000009">
    <property type="protein sequence ID" value="KRL54318.1"/>
    <property type="molecule type" value="Genomic_DNA"/>
</dbReference>
<dbReference type="PROSITE" id="PS50893">
    <property type="entry name" value="ABC_TRANSPORTER_2"/>
    <property type="match status" value="1"/>
</dbReference>
<evidence type="ECO:0000256" key="2">
    <source>
        <dbReference type="ARBA" id="ARBA00022448"/>
    </source>
</evidence>
<evidence type="ECO:0000256" key="3">
    <source>
        <dbReference type="ARBA" id="ARBA00022475"/>
    </source>
</evidence>
<evidence type="ECO:0000256" key="4">
    <source>
        <dbReference type="ARBA" id="ARBA00022692"/>
    </source>
</evidence>
<accession>A0A0R1RD32</accession>
<dbReference type="Proteomes" id="UP000051999">
    <property type="component" value="Unassembled WGS sequence"/>
</dbReference>
<evidence type="ECO:0000256" key="6">
    <source>
        <dbReference type="ARBA" id="ARBA00022840"/>
    </source>
</evidence>
<sequence length="572" mass="62716">MKIIRANIKPFAWGIFWAVFSAAVMAAASLWQPKLLQNVINAIIANNNHKILTIGITLIVIALVGLIAGVLNTIFSAKVAMGMAASIREMAYRKIQAFSFSNIERFSAGSLVVRLTNDINQVQNLIMTVLQALIRVPIMFVGALILALNTLPQLWWIIVIQIVLVMLVVLSTFGRMGRRFGLMQTLIDRVNELAKENLTGVRVVKSFNQENNEQKRFNTVSDKLNDQNIGVGILFSLMIPAFMLIGNMAVVAAIYFTGDIAQTHPGAVAAIASFINYLMQIMFAIINGGMMLTFSARAMVSLNRLNEIMNTEPDIVYKKDVPEQDLTGSVKFDHVSFTYDGDDQPTLSDISFDVKPGEMIGIVGATGAGKSTLAQLIPRLFDPQSGTVSVGGVNLKDVNERSLRKTVAFVLQRAILFSGTVAHNLQQGLKNASIADMDRASKISQAAEFIDRLPNRYDANIEERSSNFSGGQKQRLSITRGVIGRPKILILDDSTSALDAESEKLVQEALNHELKGTTTFVIAEKISSVINANRILVLDNGKLVGEGTHQELVANNHFYQEIYETQKGKGEA</sequence>
<dbReference type="GO" id="GO:0015421">
    <property type="term" value="F:ABC-type oligopeptide transporter activity"/>
    <property type="evidence" value="ECO:0007669"/>
    <property type="project" value="TreeGrafter"/>
</dbReference>
<dbReference type="CDD" id="cd18548">
    <property type="entry name" value="ABC_6TM_Tm287_like"/>
    <property type="match status" value="1"/>
</dbReference>
<proteinExistence type="predicted"/>
<name>A0A0R1RD32_9LACO</name>
<dbReference type="PANTHER" id="PTHR43394:SF1">
    <property type="entry name" value="ATP-BINDING CASSETTE SUB-FAMILY B MEMBER 10, MITOCHONDRIAL"/>
    <property type="match status" value="1"/>
</dbReference>
<feature type="transmembrane region" description="Helical" evidence="9">
    <location>
        <begin position="124"/>
        <end position="148"/>
    </location>
</feature>
<reference evidence="12 13" key="1">
    <citation type="journal article" date="2015" name="Genome Announc.">
        <title>Expanding the biotechnology potential of lactobacilli through comparative genomics of 213 strains and associated genera.</title>
        <authorList>
            <person name="Sun Z."/>
            <person name="Harris H.M."/>
            <person name="McCann A."/>
            <person name="Guo C."/>
            <person name="Argimon S."/>
            <person name="Zhang W."/>
            <person name="Yang X."/>
            <person name="Jeffery I.B."/>
            <person name="Cooney J.C."/>
            <person name="Kagawa T.F."/>
            <person name="Liu W."/>
            <person name="Song Y."/>
            <person name="Salvetti E."/>
            <person name="Wrobel A."/>
            <person name="Rasinkangas P."/>
            <person name="Parkhill J."/>
            <person name="Rea M.C."/>
            <person name="O'Sullivan O."/>
            <person name="Ritari J."/>
            <person name="Douillard F.P."/>
            <person name="Paul Ross R."/>
            <person name="Yang R."/>
            <person name="Briner A.E."/>
            <person name="Felis G.E."/>
            <person name="de Vos W.M."/>
            <person name="Barrangou R."/>
            <person name="Klaenhammer T.R."/>
            <person name="Caufield P.W."/>
            <person name="Cui Y."/>
            <person name="Zhang H."/>
            <person name="O'Toole P.W."/>
        </authorList>
    </citation>
    <scope>NUCLEOTIDE SEQUENCE [LARGE SCALE GENOMIC DNA]</scope>
    <source>
        <strain evidence="12 13">DSM 15814</strain>
    </source>
</reference>
<comment type="subcellular location">
    <subcellularLocation>
        <location evidence="1">Cell membrane</location>
        <topology evidence="1">Multi-pass membrane protein</topology>
    </subcellularLocation>
</comment>
<keyword evidence="7 9" id="KW-1133">Transmembrane helix</keyword>
<keyword evidence="8 9" id="KW-0472">Membrane</keyword>
<keyword evidence="2" id="KW-0813">Transport</keyword>
<dbReference type="InterPro" id="IPR003439">
    <property type="entry name" value="ABC_transporter-like_ATP-bd"/>
</dbReference>
<dbReference type="Pfam" id="PF00005">
    <property type="entry name" value="ABC_tran"/>
    <property type="match status" value="1"/>
</dbReference>